<dbReference type="InterPro" id="IPR027417">
    <property type="entry name" value="P-loop_NTPase"/>
</dbReference>
<name>A0A9Q8UT87_PASFU</name>
<organism evidence="2 3">
    <name type="scientific">Passalora fulva</name>
    <name type="common">Tomato leaf mold</name>
    <name type="synonym">Cladosporium fulvum</name>
    <dbReference type="NCBI Taxonomy" id="5499"/>
    <lineage>
        <taxon>Eukaryota</taxon>
        <taxon>Fungi</taxon>
        <taxon>Dikarya</taxon>
        <taxon>Ascomycota</taxon>
        <taxon>Pezizomycotina</taxon>
        <taxon>Dothideomycetes</taxon>
        <taxon>Dothideomycetidae</taxon>
        <taxon>Mycosphaerellales</taxon>
        <taxon>Mycosphaerellaceae</taxon>
        <taxon>Fulvia</taxon>
    </lineage>
</organism>
<proteinExistence type="predicted"/>
<dbReference type="Pfam" id="PF17784">
    <property type="entry name" value="Sulfotransfer_4"/>
    <property type="match status" value="1"/>
</dbReference>
<dbReference type="KEGG" id="ffu:CLAFUR5_09762"/>
<dbReference type="Gene3D" id="3.40.50.300">
    <property type="entry name" value="P-loop containing nucleotide triphosphate hydrolases"/>
    <property type="match status" value="1"/>
</dbReference>
<evidence type="ECO:0000256" key="1">
    <source>
        <dbReference type="SAM" id="MobiDB-lite"/>
    </source>
</evidence>
<dbReference type="Proteomes" id="UP000756132">
    <property type="component" value="Chromosome 9"/>
</dbReference>
<dbReference type="SUPFAM" id="SSF52540">
    <property type="entry name" value="P-loop containing nucleoside triphosphate hydrolases"/>
    <property type="match status" value="1"/>
</dbReference>
<evidence type="ECO:0000313" key="2">
    <source>
        <dbReference type="EMBL" id="UJO21611.1"/>
    </source>
</evidence>
<dbReference type="OrthoDB" id="272681at2759"/>
<dbReference type="PANTHER" id="PTHR36978:SF4">
    <property type="entry name" value="P-LOOP CONTAINING NUCLEOSIDE TRIPHOSPHATE HYDROLASE PROTEIN"/>
    <property type="match status" value="1"/>
</dbReference>
<evidence type="ECO:0000313" key="3">
    <source>
        <dbReference type="Proteomes" id="UP000756132"/>
    </source>
</evidence>
<gene>
    <name evidence="2" type="ORF">CLAFUR5_09762</name>
</gene>
<reference evidence="2" key="2">
    <citation type="journal article" date="2022" name="Microb. Genom.">
        <title>A chromosome-scale genome assembly of the tomato pathogen Cladosporium fulvum reveals a compartmentalized genome architecture and the presence of a dispensable chromosome.</title>
        <authorList>
            <person name="Zaccaron A.Z."/>
            <person name="Chen L.H."/>
            <person name="Samaras A."/>
            <person name="Stergiopoulos I."/>
        </authorList>
    </citation>
    <scope>NUCLEOTIDE SEQUENCE</scope>
    <source>
        <strain evidence="2">Race5_Kim</strain>
    </source>
</reference>
<protein>
    <submittedName>
        <fullName evidence="2">Uncharacterized protein</fullName>
    </submittedName>
</protein>
<accession>A0A9Q8UT87</accession>
<feature type="region of interest" description="Disordered" evidence="1">
    <location>
        <begin position="18"/>
        <end position="38"/>
    </location>
</feature>
<dbReference type="AlphaFoldDB" id="A0A9Q8UT87"/>
<sequence>MFSSLDHRKLRMKLQSDLIDHGIGTTRQENGTPPEPRHLRQRSAGLLRTTNEPLEVITVGVPRTGTASILEAMKILGYGDIWNAREMLRNHQTGFCGNMLHNKLTASGKQPEVEQFESLFRGFRHISGEFVSCMAADLIRAYPEAKVILTVREDEERWLRSVLETLWYNYSTWSHWLLRKIDRQWREMATFLSPFYERFWGGDSAVHGLRVYREHKAMVQRVTEPKDRLLVCDVKQGWGPLCGVLEKDVPAEVFPKTNSVDEYSVLFSTARRNALQSWVGCTIRKGGLPVMLVAVLVMYRSKVISSLHAALTKVGLV</sequence>
<dbReference type="OMA" id="QWREMAT"/>
<dbReference type="PANTHER" id="PTHR36978">
    <property type="entry name" value="P-LOOP CONTAINING NUCLEOTIDE TRIPHOSPHATE HYDROLASE"/>
    <property type="match status" value="1"/>
</dbReference>
<reference evidence="2" key="1">
    <citation type="submission" date="2021-12" db="EMBL/GenBank/DDBJ databases">
        <authorList>
            <person name="Zaccaron A."/>
            <person name="Stergiopoulos I."/>
        </authorList>
    </citation>
    <scope>NUCLEOTIDE SEQUENCE</scope>
    <source>
        <strain evidence="2">Race5_Kim</strain>
    </source>
</reference>
<dbReference type="GeneID" id="71989640"/>
<keyword evidence="3" id="KW-1185">Reference proteome</keyword>
<dbReference type="RefSeq" id="XP_047765977.1">
    <property type="nucleotide sequence ID" value="XM_047908910.1"/>
</dbReference>
<dbReference type="EMBL" id="CP090171">
    <property type="protein sequence ID" value="UJO21611.1"/>
    <property type="molecule type" value="Genomic_DNA"/>
</dbReference>
<dbReference type="InterPro" id="IPR040632">
    <property type="entry name" value="Sulfotransfer_4"/>
</dbReference>